<name>A0ABW3U7J3_9GAMM</name>
<accession>A0ABW3U7J3</accession>
<comment type="caution">
    <text evidence="1">The sequence shown here is derived from an EMBL/GenBank/DDBJ whole genome shotgun (WGS) entry which is preliminary data.</text>
</comment>
<gene>
    <name evidence="1" type="ORF">ACFQ2X_02185</name>
</gene>
<dbReference type="Pfam" id="PF19795">
    <property type="entry name" value="DUF6279"/>
    <property type="match status" value="1"/>
</dbReference>
<sequence length="294" mass="34846">MTATTFPQPATFRFSRMLPLALALLLMLSGCSSVRLVYGHLDWWMERNINKYLDLGGTQEDLLELRIDEFHRWHRQTQLPRYADFFEQLAGQVDINAAPTPTELDTLLTQAETRVDGLWHNAVVMLSDLILPLVIQLDPAQIDQLEENIRKEQEESRKKWEKTERKRIKEFRKQADRWLGDVTDEQQAIIDRHVATTQFDPKLRDAQRQRWAQTFLQVLREKPEGYRQQLRTMLIDPQSLWPADYQKMRQQLRTQARQLASELLLSATPEQRQHLKHTLREYAEDFRHLAAQKH</sequence>
<keyword evidence="2" id="KW-1185">Reference proteome</keyword>
<proteinExistence type="predicted"/>
<dbReference type="PIRSF" id="PIRSF028200">
    <property type="entry name" value="UCP028200"/>
    <property type="match status" value="1"/>
</dbReference>
<organism evidence="1 2">
    <name type="scientific">Microbulbifer celer</name>
    <dbReference type="NCBI Taxonomy" id="435905"/>
    <lineage>
        <taxon>Bacteria</taxon>
        <taxon>Pseudomonadati</taxon>
        <taxon>Pseudomonadota</taxon>
        <taxon>Gammaproteobacteria</taxon>
        <taxon>Cellvibrionales</taxon>
        <taxon>Microbulbiferaceae</taxon>
        <taxon>Microbulbifer</taxon>
    </lineage>
</organism>
<dbReference type="InterPro" id="IPR016875">
    <property type="entry name" value="UCP028200"/>
</dbReference>
<keyword evidence="1" id="KW-0449">Lipoprotein</keyword>
<evidence type="ECO:0000313" key="1">
    <source>
        <dbReference type="EMBL" id="MFD1215395.1"/>
    </source>
</evidence>
<protein>
    <submittedName>
        <fullName evidence="1">DUF6279 family lipoprotein</fullName>
    </submittedName>
</protein>
<reference evidence="2" key="1">
    <citation type="journal article" date="2019" name="Int. J. Syst. Evol. Microbiol.">
        <title>The Global Catalogue of Microorganisms (GCM) 10K type strain sequencing project: providing services to taxonomists for standard genome sequencing and annotation.</title>
        <authorList>
            <consortium name="The Broad Institute Genomics Platform"/>
            <consortium name="The Broad Institute Genome Sequencing Center for Infectious Disease"/>
            <person name="Wu L."/>
            <person name="Ma J."/>
        </authorList>
    </citation>
    <scope>NUCLEOTIDE SEQUENCE [LARGE SCALE GENOMIC DNA]</scope>
    <source>
        <strain evidence="2">CCUG 54356</strain>
    </source>
</reference>
<evidence type="ECO:0000313" key="2">
    <source>
        <dbReference type="Proteomes" id="UP001597264"/>
    </source>
</evidence>
<dbReference type="RefSeq" id="WP_230437858.1">
    <property type="nucleotide sequence ID" value="NZ_CP087715.1"/>
</dbReference>
<dbReference type="EMBL" id="JBHTLR010000004">
    <property type="protein sequence ID" value="MFD1215395.1"/>
    <property type="molecule type" value="Genomic_DNA"/>
</dbReference>
<dbReference type="Proteomes" id="UP001597264">
    <property type="component" value="Unassembled WGS sequence"/>
</dbReference>